<gene>
    <name evidence="2" type="ORF">Ctaglu_47690</name>
</gene>
<proteinExistence type="predicted"/>
<keyword evidence="1" id="KW-0472">Membrane</keyword>
<dbReference type="AlphaFoldDB" id="A0A401UUH7"/>
<evidence type="ECO:0000256" key="1">
    <source>
        <dbReference type="SAM" id="Phobius"/>
    </source>
</evidence>
<protein>
    <submittedName>
        <fullName evidence="2">Uncharacterized protein</fullName>
    </submittedName>
</protein>
<evidence type="ECO:0000313" key="3">
    <source>
        <dbReference type="Proteomes" id="UP000287872"/>
    </source>
</evidence>
<sequence length="72" mass="8097">MKNYSNASKIGIIVSVIGILIFGINYLFGPFNNMKVGASFSFLASMVTLFWFNIMIAESEKKKKIEKEKQGL</sequence>
<keyword evidence="1" id="KW-1133">Transmembrane helix</keyword>
<dbReference type="EMBL" id="BHYK01000062">
    <property type="protein sequence ID" value="GCD13146.1"/>
    <property type="molecule type" value="Genomic_DNA"/>
</dbReference>
<dbReference type="Proteomes" id="UP000287872">
    <property type="component" value="Unassembled WGS sequence"/>
</dbReference>
<keyword evidence="1" id="KW-0812">Transmembrane</keyword>
<keyword evidence="3" id="KW-1185">Reference proteome</keyword>
<evidence type="ECO:0000313" key="2">
    <source>
        <dbReference type="EMBL" id="GCD13146.1"/>
    </source>
</evidence>
<feature type="transmembrane region" description="Helical" evidence="1">
    <location>
        <begin position="37"/>
        <end position="57"/>
    </location>
</feature>
<accession>A0A401UUH7</accession>
<dbReference type="RefSeq" id="WP_125006432.1">
    <property type="nucleotide sequence ID" value="NZ_BHYK01000062.1"/>
</dbReference>
<comment type="caution">
    <text evidence="2">The sequence shown here is derived from an EMBL/GenBank/DDBJ whole genome shotgun (WGS) entry which is preliminary data.</text>
</comment>
<name>A0A401UUH7_9CLOT</name>
<reference evidence="2 3" key="1">
    <citation type="submission" date="2018-11" db="EMBL/GenBank/DDBJ databases">
        <title>Genome sequencing and assembly of Clostridium tagluense strain A121.</title>
        <authorList>
            <person name="Murakami T."/>
            <person name="Segawa T."/>
            <person name="Shcherbakova V.A."/>
            <person name="Mori H."/>
            <person name="Yoshimura Y."/>
        </authorList>
    </citation>
    <scope>NUCLEOTIDE SEQUENCE [LARGE SCALE GENOMIC DNA]</scope>
    <source>
        <strain evidence="2 3">A121</strain>
    </source>
</reference>
<organism evidence="2 3">
    <name type="scientific">Clostridium tagluense</name>
    <dbReference type="NCBI Taxonomy" id="360422"/>
    <lineage>
        <taxon>Bacteria</taxon>
        <taxon>Bacillati</taxon>
        <taxon>Bacillota</taxon>
        <taxon>Clostridia</taxon>
        <taxon>Eubacteriales</taxon>
        <taxon>Clostridiaceae</taxon>
        <taxon>Clostridium</taxon>
    </lineage>
</organism>
<feature type="transmembrane region" description="Helical" evidence="1">
    <location>
        <begin position="12"/>
        <end position="31"/>
    </location>
</feature>